<organism evidence="3 4">
    <name type="scientific">Faecalispora sporosphaeroides</name>
    <dbReference type="NCBI Taxonomy" id="1549"/>
    <lineage>
        <taxon>Bacteria</taxon>
        <taxon>Bacillati</taxon>
        <taxon>Bacillota</taxon>
        <taxon>Clostridia</taxon>
        <taxon>Eubacteriales</taxon>
        <taxon>Oscillospiraceae</taxon>
        <taxon>Faecalispora</taxon>
    </lineage>
</organism>
<reference evidence="3" key="1">
    <citation type="submission" date="2019-04" db="EMBL/GenBank/DDBJ databases">
        <title>Evolution of Biomass-Degrading Anaerobic Consortia Revealed by Metagenomics.</title>
        <authorList>
            <person name="Peng X."/>
        </authorList>
    </citation>
    <scope>NUCLEOTIDE SEQUENCE</scope>
    <source>
        <strain evidence="3">SIG551</strain>
    </source>
</reference>
<feature type="domain" description="RND related alpha-helical hairpin" evidence="1">
    <location>
        <begin position="95"/>
        <end position="189"/>
    </location>
</feature>
<dbReference type="Pfam" id="PF26018">
    <property type="entry name" value="BSH_RND_rel"/>
    <property type="match status" value="1"/>
</dbReference>
<sequence length="431" mass="46942">MNNPVLKRLVSGLIGLLLLFYIGNQIYNASYSGVKAETAVYANAEDTIQMTGTVIRKEQLIKQSVQGVLTYPLGEGGKIAKGGVVAEVYDSAKDATQRQQAAHLSAEIARLQSLGKPGDTYAANPGSLTKQINQSLKQILTSLQSRNYNALPTQRDSLLYLMNEQQVVTGASKDFSARIAQLQGQLSAIPTSGGTKMGQIKSPVSGYFVSTADGYESQYNYASVLELSVDDLKAKKKPQALGSDVIGKVCEEFDWYFAAVVNQDDALKLKEGNRVSINFPFAVGKSVPAVVAAVNQPNHQGDAAVILRCSYMDTGIASVRDATVQVRVGTYSGIMVSQKSIHFEKLTKEFTQEDGTKKKVEKEVQGVYVMHGNTIEFVQVIPLMSSGSYVICKELTDTDPEWKELMTKSSIRLYDEVIIEGTDLYDGKVVK</sequence>
<name>A0A928KXC2_9FIRM</name>
<dbReference type="Proteomes" id="UP000754750">
    <property type="component" value="Unassembled WGS sequence"/>
</dbReference>
<feature type="domain" description="RND related barrel-sandwich hybrid" evidence="2">
    <location>
        <begin position="58"/>
        <end position="236"/>
    </location>
</feature>
<proteinExistence type="predicted"/>
<dbReference type="EMBL" id="SVNY01000004">
    <property type="protein sequence ID" value="MBE6833841.1"/>
    <property type="molecule type" value="Genomic_DNA"/>
</dbReference>
<dbReference type="InterPro" id="IPR058709">
    <property type="entry name" value="BSH_RND-rel"/>
</dbReference>
<evidence type="ECO:0000259" key="1">
    <source>
        <dbReference type="Pfam" id="PF26012"/>
    </source>
</evidence>
<dbReference type="InterPro" id="IPR058728">
    <property type="entry name" value="HH_RND-rel"/>
</dbReference>
<accession>A0A928KXC2</accession>
<gene>
    <name evidence="3" type="ORF">E7512_09715</name>
</gene>
<evidence type="ECO:0000259" key="2">
    <source>
        <dbReference type="Pfam" id="PF26018"/>
    </source>
</evidence>
<evidence type="ECO:0000313" key="4">
    <source>
        <dbReference type="Proteomes" id="UP000754750"/>
    </source>
</evidence>
<dbReference type="AlphaFoldDB" id="A0A928KXC2"/>
<protein>
    <submittedName>
        <fullName evidence="3">Secretion protein HlyD</fullName>
    </submittedName>
</protein>
<evidence type="ECO:0000313" key="3">
    <source>
        <dbReference type="EMBL" id="MBE6833841.1"/>
    </source>
</evidence>
<dbReference type="RefSeq" id="WP_326840543.1">
    <property type="nucleotide sequence ID" value="NZ_SVNY01000004.1"/>
</dbReference>
<dbReference type="Pfam" id="PF26012">
    <property type="entry name" value="HH_RND_rel"/>
    <property type="match status" value="1"/>
</dbReference>
<comment type="caution">
    <text evidence="3">The sequence shown here is derived from an EMBL/GenBank/DDBJ whole genome shotgun (WGS) entry which is preliminary data.</text>
</comment>